<dbReference type="AlphaFoldDB" id="A0AAD5FDM8"/>
<name>A0AAD5FDM8_SILAS</name>
<evidence type="ECO:0000256" key="5">
    <source>
        <dbReference type="SAM" id="MobiDB-lite"/>
    </source>
</evidence>
<evidence type="ECO:0000256" key="2">
    <source>
        <dbReference type="ARBA" id="ARBA00005807"/>
    </source>
</evidence>
<comment type="similarity">
    <text evidence="2 4">Belongs to the MTFR1 family.</text>
</comment>
<feature type="region of interest" description="Disordered" evidence="5">
    <location>
        <begin position="300"/>
        <end position="356"/>
    </location>
</feature>
<keyword evidence="7" id="KW-1185">Reference proteome</keyword>
<evidence type="ECO:0000256" key="1">
    <source>
        <dbReference type="ARBA" id="ARBA00004173"/>
    </source>
</evidence>
<sequence>MSLLDDLVYLLRCVLEYFGVPQEMLVPVWESPLRGQYRSIVRMIGSNLPLTPSPRLHIQVPLQMIKTQGHVEVDTPGIPSLADALYMAEDEGDVCTRFRNSVPMRKQGWPHDLKPSAGLCVRLAPAAQKMHTAQASNTQPEALKKIHALEAELLKLRAQIALIVTTPTVDSPMTDNPTTPCSSFHAPVLTSTPFTALPPPPPPPPPPLPPSPALGSDQFSVTDMIRQRQGARKEKVGVCKASPAAVPSMLDVLKDMNQIKLRNIERSPGGTPVRKRRSKGAACVSDPAALIAEALKRKFAHRQRDDSFDKENRSAEPSPFSSPDTPRVPILKRRSQGRNHSSPFTRGSDRKPCDGK</sequence>
<accession>A0AAD5FDM8</accession>
<organism evidence="6 7">
    <name type="scientific">Silurus asotus</name>
    <name type="common">Amur catfish</name>
    <name type="synonym">Parasilurus asotus</name>
    <dbReference type="NCBI Taxonomy" id="30991"/>
    <lineage>
        <taxon>Eukaryota</taxon>
        <taxon>Metazoa</taxon>
        <taxon>Chordata</taxon>
        <taxon>Craniata</taxon>
        <taxon>Vertebrata</taxon>
        <taxon>Euteleostomi</taxon>
        <taxon>Actinopterygii</taxon>
        <taxon>Neopterygii</taxon>
        <taxon>Teleostei</taxon>
        <taxon>Ostariophysi</taxon>
        <taxon>Siluriformes</taxon>
        <taxon>Siluridae</taxon>
        <taxon>Silurus</taxon>
    </lineage>
</organism>
<gene>
    <name evidence="6" type="ORF">C0J50_0786</name>
</gene>
<evidence type="ECO:0000256" key="4">
    <source>
        <dbReference type="RuleBase" id="RU369053"/>
    </source>
</evidence>
<dbReference type="PANTHER" id="PTHR14215">
    <property type="entry name" value="PROTEIN OF UNKNOWN FUNCTION DUF729"/>
    <property type="match status" value="1"/>
</dbReference>
<keyword evidence="3 4" id="KW-0496">Mitochondrion</keyword>
<dbReference type="EMBL" id="MU564352">
    <property type="protein sequence ID" value="KAI5612118.1"/>
    <property type="molecule type" value="Genomic_DNA"/>
</dbReference>
<evidence type="ECO:0000313" key="7">
    <source>
        <dbReference type="Proteomes" id="UP001205998"/>
    </source>
</evidence>
<feature type="region of interest" description="Disordered" evidence="5">
    <location>
        <begin position="170"/>
        <end position="217"/>
    </location>
</feature>
<protein>
    <recommendedName>
        <fullName evidence="4">Mitochondrial fission regulator</fullName>
    </recommendedName>
</protein>
<comment type="function">
    <text evidence="4">Plays a role in mitochondrial aerobic respiration. Regulates mitochondrial organization and fission.</text>
</comment>
<dbReference type="Proteomes" id="UP001205998">
    <property type="component" value="Unassembled WGS sequence"/>
</dbReference>
<evidence type="ECO:0000256" key="3">
    <source>
        <dbReference type="ARBA" id="ARBA00023128"/>
    </source>
</evidence>
<evidence type="ECO:0000313" key="6">
    <source>
        <dbReference type="EMBL" id="KAI5612118.1"/>
    </source>
</evidence>
<proteinExistence type="inferred from homology"/>
<dbReference type="GO" id="GO:0000266">
    <property type="term" value="P:mitochondrial fission"/>
    <property type="evidence" value="ECO:0007669"/>
    <property type="project" value="UniProtKB-UniRule"/>
</dbReference>
<dbReference type="Pfam" id="PF05308">
    <property type="entry name" value="Mito_fiss_reg"/>
    <property type="match status" value="1"/>
</dbReference>
<feature type="compositionally biased region" description="Polar residues" evidence="5">
    <location>
        <begin position="170"/>
        <end position="182"/>
    </location>
</feature>
<reference evidence="6" key="1">
    <citation type="submission" date="2018-07" db="EMBL/GenBank/DDBJ databases">
        <title>Comparative genomics of catfishes provides insights into carnivory and benthic adaptation.</title>
        <authorList>
            <person name="Zhang Y."/>
            <person name="Wang D."/>
            <person name="Peng Z."/>
            <person name="Zheng S."/>
            <person name="Shao F."/>
            <person name="Tao W."/>
        </authorList>
    </citation>
    <scope>NUCLEOTIDE SEQUENCE</scope>
    <source>
        <strain evidence="6">Chongqing</strain>
    </source>
</reference>
<dbReference type="InterPro" id="IPR007972">
    <property type="entry name" value="Mtfr1"/>
</dbReference>
<dbReference type="GO" id="GO:0009060">
    <property type="term" value="P:aerobic respiration"/>
    <property type="evidence" value="ECO:0007669"/>
    <property type="project" value="UniProtKB-UniRule"/>
</dbReference>
<feature type="compositionally biased region" description="Basic and acidic residues" evidence="5">
    <location>
        <begin position="302"/>
        <end position="314"/>
    </location>
</feature>
<feature type="compositionally biased region" description="Pro residues" evidence="5">
    <location>
        <begin position="196"/>
        <end position="212"/>
    </location>
</feature>
<feature type="compositionally biased region" description="Basic and acidic residues" evidence="5">
    <location>
        <begin position="347"/>
        <end position="356"/>
    </location>
</feature>
<comment type="caution">
    <text evidence="6">The sequence shown here is derived from an EMBL/GenBank/DDBJ whole genome shotgun (WGS) entry which is preliminary data.</text>
</comment>
<dbReference type="PANTHER" id="PTHR14215:SF2">
    <property type="entry name" value="MITOCHONDRIAL FISSION REGULATOR 2"/>
    <property type="match status" value="1"/>
</dbReference>
<dbReference type="GO" id="GO:0005739">
    <property type="term" value="C:mitochondrion"/>
    <property type="evidence" value="ECO:0007669"/>
    <property type="project" value="UniProtKB-SubCell"/>
</dbReference>
<comment type="subcellular location">
    <subcellularLocation>
        <location evidence="1 4">Mitochondrion</location>
    </subcellularLocation>
</comment>